<evidence type="ECO:0000313" key="6">
    <source>
        <dbReference type="EMBL" id="OYQ13501.1"/>
    </source>
</evidence>
<dbReference type="PANTHER" id="PTHR32305">
    <property type="match status" value="1"/>
</dbReference>
<dbReference type="NCBIfam" id="TIGR01643">
    <property type="entry name" value="YD_repeat_2x"/>
    <property type="match status" value="4"/>
</dbReference>
<name>A0AAP7ZNF9_RALSL</name>
<gene>
    <name evidence="6" type="ORF">B7R77_09705</name>
</gene>
<evidence type="ECO:0000259" key="4">
    <source>
        <dbReference type="Pfam" id="PF15636"/>
    </source>
</evidence>
<feature type="signal peptide" evidence="3">
    <location>
        <begin position="1"/>
        <end position="24"/>
    </location>
</feature>
<evidence type="ECO:0000256" key="3">
    <source>
        <dbReference type="SAM" id="SignalP"/>
    </source>
</evidence>
<dbReference type="InterPro" id="IPR022385">
    <property type="entry name" value="Rhs_assc_core"/>
</dbReference>
<dbReference type="InterPro" id="IPR056823">
    <property type="entry name" value="TEN-like_YD-shell"/>
</dbReference>
<evidence type="ECO:0000256" key="2">
    <source>
        <dbReference type="SAM" id="MobiDB-lite"/>
    </source>
</evidence>
<dbReference type="Pfam" id="PF15636">
    <property type="entry name" value="Tox-GHH"/>
    <property type="match status" value="1"/>
</dbReference>
<dbReference type="RefSeq" id="WP_094393947.1">
    <property type="nucleotide sequence ID" value="NZ_NCTK01000001.1"/>
</dbReference>
<evidence type="ECO:0000259" key="5">
    <source>
        <dbReference type="Pfam" id="PF25023"/>
    </source>
</evidence>
<dbReference type="Proteomes" id="UP000216164">
    <property type="component" value="Unassembled WGS sequence"/>
</dbReference>
<keyword evidence="3" id="KW-0732">Signal</keyword>
<feature type="compositionally biased region" description="Polar residues" evidence="2">
    <location>
        <begin position="792"/>
        <end position="802"/>
    </location>
</feature>
<evidence type="ECO:0000256" key="1">
    <source>
        <dbReference type="ARBA" id="ARBA00022737"/>
    </source>
</evidence>
<feature type="region of interest" description="Disordered" evidence="2">
    <location>
        <begin position="761"/>
        <end position="802"/>
    </location>
</feature>
<proteinExistence type="predicted"/>
<feature type="region of interest" description="Disordered" evidence="2">
    <location>
        <begin position="375"/>
        <end position="432"/>
    </location>
</feature>
<dbReference type="InterPro" id="IPR031325">
    <property type="entry name" value="RHS_repeat"/>
</dbReference>
<evidence type="ECO:0000313" key="7">
    <source>
        <dbReference type="Proteomes" id="UP000216164"/>
    </source>
</evidence>
<dbReference type="InterPro" id="IPR050708">
    <property type="entry name" value="T6SS_VgrG/RHS"/>
</dbReference>
<dbReference type="EMBL" id="NCTK01000001">
    <property type="protein sequence ID" value="OYQ13501.1"/>
    <property type="molecule type" value="Genomic_DNA"/>
</dbReference>
<organism evidence="6 7">
    <name type="scientific">Ralstonia solanacearum K60</name>
    <dbReference type="NCBI Taxonomy" id="1091042"/>
    <lineage>
        <taxon>Bacteria</taxon>
        <taxon>Pseudomonadati</taxon>
        <taxon>Pseudomonadota</taxon>
        <taxon>Betaproteobacteria</taxon>
        <taxon>Burkholderiales</taxon>
        <taxon>Burkholderiaceae</taxon>
        <taxon>Ralstonia</taxon>
        <taxon>Ralstonia solanacearum species complex</taxon>
    </lineage>
</organism>
<protein>
    <submittedName>
        <fullName evidence="6">Type IV secretion protein Rhs</fullName>
    </submittedName>
</protein>
<dbReference type="NCBIfam" id="TIGR03696">
    <property type="entry name" value="Rhs_assc_core"/>
    <property type="match status" value="1"/>
</dbReference>
<dbReference type="Gene3D" id="2.180.10.10">
    <property type="entry name" value="RHS repeat-associated core"/>
    <property type="match status" value="1"/>
</dbReference>
<dbReference type="InterPro" id="IPR028916">
    <property type="entry name" value="Tox-GHH_dom"/>
</dbReference>
<keyword evidence="1" id="KW-0677">Repeat</keyword>
<dbReference type="AlphaFoldDB" id="A0AAP7ZNF9"/>
<feature type="domain" description="Tox-GHH" evidence="4">
    <location>
        <begin position="706"/>
        <end position="777"/>
    </location>
</feature>
<feature type="domain" description="Teneurin-like YD-shell" evidence="5">
    <location>
        <begin position="319"/>
        <end position="594"/>
    </location>
</feature>
<feature type="chain" id="PRO_5042867388" evidence="3">
    <location>
        <begin position="25"/>
        <end position="802"/>
    </location>
</feature>
<dbReference type="Pfam" id="PF25023">
    <property type="entry name" value="TEN_YD-shell"/>
    <property type="match status" value="1"/>
</dbReference>
<sequence length="802" mass="86944">MRESKLYRAISAAVLLALSTQTLAQTQVSTTQYAYDTVGNLTQITDPRGLVTTLSYDALGRRTKVQGPPATPGGAAPTAVFTYDGQDRVREVTDPRSLVTTYTVDGLGNTTQQQSPDTGTTSATYDLAGNLTRRTDARGKITRYRYDAVNRMTHAVFASGTPIAFTYDGGKHPEPNDIGHLTHISDESGQTRWRFNGFGNVVRKTQSTTANGETKKQVVAYAYGTSGSSTGHVISMTYPSNSVIGYSYDVGGRIAGLTLTTANGSTPLLSNIQYQPFGKPTGWTWGNGTAYTRSFDLSGRLTQFPLGATSGTGATPKGLSRTVNYDAASRITAYTHADTSGSTGSSTATAANQTFGYDDQDRLISYLPANSSQSYSYDANGNRTGQTVGGNSYTQTVDPASNRQTASTGPTPATNSYDAAGNQTGDGTTTYRYSDRGRLASVTKNGITTSYLYNGLEQRVVKSGTNVPTGATRYVYDEAGHLIGEYDQSGNAIQEMVYLGDTPIATVKNGTPYYIYADQIDTPRVITDTNNLMVWRWDQADPFGATLPDENPSGLGTFAYNLRFPGQVYDAETGKHYNANRDYDPAGGRYIQSDPIGLHGGQPSTFAYVGGNPVSWFDPLGLAGIEERDLAVETREPTIENVRSAAEIARLQEIMRQVRPNYTYETVSARGANSYTYRDVEILANQTRDVLTRENSQQCRSSWESYVRYARRVGVRRAWEDELESVRADRGGSRQWTTSELQQLLSKGSVAGYEGHHINSVAGNPGLASNPNNVEFMPRSEHLENGHGGNWANPSSGSMIER</sequence>
<comment type="caution">
    <text evidence="6">The sequence shown here is derived from an EMBL/GenBank/DDBJ whole genome shotgun (WGS) entry which is preliminary data.</text>
</comment>
<dbReference type="PANTHER" id="PTHR32305:SF15">
    <property type="entry name" value="PROTEIN RHSA-RELATED"/>
    <property type="match status" value="1"/>
</dbReference>
<reference evidence="6 7" key="1">
    <citation type="submission" date="2017-04" db="EMBL/GenBank/DDBJ databases">
        <title>Genome Announcement: Closed genomes of Ralstonia solanacearum strains K60, UW551, and UW700.</title>
        <authorList>
            <person name="Hayes M."/>
            <person name="Macintyre A.M."/>
            <person name="Allen C."/>
        </authorList>
    </citation>
    <scope>NUCLEOTIDE SEQUENCE [LARGE SCALE GENOMIC DNA]</scope>
    <source>
        <strain evidence="6 7">UW25</strain>
    </source>
</reference>
<dbReference type="Pfam" id="PF05593">
    <property type="entry name" value="RHS_repeat"/>
    <property type="match status" value="3"/>
</dbReference>
<accession>A0AAP7ZNF9</accession>
<dbReference type="InterPro" id="IPR006530">
    <property type="entry name" value="YD"/>
</dbReference>